<evidence type="ECO:0000256" key="1">
    <source>
        <dbReference type="SAM" id="Phobius"/>
    </source>
</evidence>
<evidence type="ECO:0000313" key="3">
    <source>
        <dbReference type="Proteomes" id="UP000199163"/>
    </source>
</evidence>
<keyword evidence="1" id="KW-0812">Transmembrane</keyword>
<dbReference type="Proteomes" id="UP000199163">
    <property type="component" value="Unassembled WGS sequence"/>
</dbReference>
<gene>
    <name evidence="2" type="ORF">SAMN05192534_11925</name>
</gene>
<accession>A0A1G8HAV9</accession>
<proteinExistence type="predicted"/>
<reference evidence="2 3" key="1">
    <citation type="submission" date="2016-10" db="EMBL/GenBank/DDBJ databases">
        <authorList>
            <person name="de Groot N.N."/>
        </authorList>
    </citation>
    <scope>NUCLEOTIDE SEQUENCE [LARGE SCALE GENOMIC DNA]</scope>
    <source>
        <strain evidence="2 3">DSM 21632</strain>
    </source>
</reference>
<keyword evidence="1" id="KW-1133">Transmembrane helix</keyword>
<dbReference type="OrthoDB" id="2696663at2"/>
<dbReference type="EMBL" id="FNDK01000019">
    <property type="protein sequence ID" value="SDI03772.1"/>
    <property type="molecule type" value="Genomic_DNA"/>
</dbReference>
<keyword evidence="3" id="KW-1185">Reference proteome</keyword>
<evidence type="ECO:0000313" key="2">
    <source>
        <dbReference type="EMBL" id="SDI03772.1"/>
    </source>
</evidence>
<keyword evidence="1" id="KW-0472">Membrane</keyword>
<protein>
    <submittedName>
        <fullName evidence="2">Uncharacterized protein</fullName>
    </submittedName>
</protein>
<sequence>MTILVMFWAVALVSLIAALKWKKPLLLTVPFAAMGLYMFVEIIKVPMPFWETVQMIFDLR</sequence>
<dbReference type="RefSeq" id="WP_091274988.1">
    <property type="nucleotide sequence ID" value="NZ_FNDK01000019.1"/>
</dbReference>
<organism evidence="2 3">
    <name type="scientific">Alteribacillus persepolensis</name>
    <dbReference type="NCBI Taxonomy" id="568899"/>
    <lineage>
        <taxon>Bacteria</taxon>
        <taxon>Bacillati</taxon>
        <taxon>Bacillota</taxon>
        <taxon>Bacilli</taxon>
        <taxon>Bacillales</taxon>
        <taxon>Bacillaceae</taxon>
        <taxon>Alteribacillus</taxon>
    </lineage>
</organism>
<feature type="transmembrane region" description="Helical" evidence="1">
    <location>
        <begin position="28"/>
        <end position="50"/>
    </location>
</feature>
<dbReference type="STRING" id="568899.SAMN05192534_11925"/>
<dbReference type="AlphaFoldDB" id="A0A1G8HAV9"/>
<name>A0A1G8HAV9_9BACI</name>